<reference evidence="1 2" key="2">
    <citation type="journal article" date="2022" name="Mol. Ecol. Resour.">
        <title>The genomes of chicory, endive, great burdock and yacon provide insights into Asteraceae paleo-polyploidization history and plant inulin production.</title>
        <authorList>
            <person name="Fan W."/>
            <person name="Wang S."/>
            <person name="Wang H."/>
            <person name="Wang A."/>
            <person name="Jiang F."/>
            <person name="Liu H."/>
            <person name="Zhao H."/>
            <person name="Xu D."/>
            <person name="Zhang Y."/>
        </authorList>
    </citation>
    <scope>NUCLEOTIDE SEQUENCE [LARGE SCALE GENOMIC DNA]</scope>
    <source>
        <strain evidence="2">cv. Punajuju</strain>
        <tissue evidence="1">Leaves</tissue>
    </source>
</reference>
<name>A0ACB9GXE7_CICIN</name>
<gene>
    <name evidence="1" type="ORF">L2E82_00056</name>
</gene>
<keyword evidence="2" id="KW-1185">Reference proteome</keyword>
<accession>A0ACB9GXE7</accession>
<protein>
    <submittedName>
        <fullName evidence="1">Uncharacterized protein</fullName>
    </submittedName>
</protein>
<reference evidence="2" key="1">
    <citation type="journal article" date="2022" name="Mol. Ecol. Resour.">
        <title>The genomes of chicory, endive, great burdock and yacon provide insights into Asteraceae palaeo-polyploidization history and plant inulin production.</title>
        <authorList>
            <person name="Fan W."/>
            <person name="Wang S."/>
            <person name="Wang H."/>
            <person name="Wang A."/>
            <person name="Jiang F."/>
            <person name="Liu H."/>
            <person name="Zhao H."/>
            <person name="Xu D."/>
            <person name="Zhang Y."/>
        </authorList>
    </citation>
    <scope>NUCLEOTIDE SEQUENCE [LARGE SCALE GENOMIC DNA]</scope>
    <source>
        <strain evidence="2">cv. Punajuju</strain>
    </source>
</reference>
<comment type="caution">
    <text evidence="1">The sequence shown here is derived from an EMBL/GenBank/DDBJ whole genome shotgun (WGS) entry which is preliminary data.</text>
</comment>
<evidence type="ECO:0000313" key="1">
    <source>
        <dbReference type="EMBL" id="KAI3787706.1"/>
    </source>
</evidence>
<proteinExistence type="predicted"/>
<dbReference type="Proteomes" id="UP001055811">
    <property type="component" value="Linkage Group LG01"/>
</dbReference>
<dbReference type="EMBL" id="CM042009">
    <property type="protein sequence ID" value="KAI3787706.1"/>
    <property type="molecule type" value="Genomic_DNA"/>
</dbReference>
<sequence length="93" mass="10378">MEKVKFTWLVMAVTIPIGRVKKMAIVQSSLHYMEEKDMNDHRGESSKADAVIGKEMDALGVVDVELVSEGSDDNMIYMTMRYEETGGNICSGE</sequence>
<evidence type="ECO:0000313" key="2">
    <source>
        <dbReference type="Proteomes" id="UP001055811"/>
    </source>
</evidence>
<organism evidence="1 2">
    <name type="scientific">Cichorium intybus</name>
    <name type="common">Chicory</name>
    <dbReference type="NCBI Taxonomy" id="13427"/>
    <lineage>
        <taxon>Eukaryota</taxon>
        <taxon>Viridiplantae</taxon>
        <taxon>Streptophyta</taxon>
        <taxon>Embryophyta</taxon>
        <taxon>Tracheophyta</taxon>
        <taxon>Spermatophyta</taxon>
        <taxon>Magnoliopsida</taxon>
        <taxon>eudicotyledons</taxon>
        <taxon>Gunneridae</taxon>
        <taxon>Pentapetalae</taxon>
        <taxon>asterids</taxon>
        <taxon>campanulids</taxon>
        <taxon>Asterales</taxon>
        <taxon>Asteraceae</taxon>
        <taxon>Cichorioideae</taxon>
        <taxon>Cichorieae</taxon>
        <taxon>Cichoriinae</taxon>
        <taxon>Cichorium</taxon>
    </lineage>
</organism>